<dbReference type="RefSeq" id="WP_188849933.1">
    <property type="nucleotide sequence ID" value="NZ_BMJJ01000003.1"/>
</dbReference>
<evidence type="ECO:0000313" key="2">
    <source>
        <dbReference type="Proteomes" id="UP000613160"/>
    </source>
</evidence>
<keyword evidence="2" id="KW-1185">Reference proteome</keyword>
<gene>
    <name evidence="1" type="ORF">GCM10011335_14580</name>
</gene>
<accession>A0A916XUC6</accession>
<reference evidence="1" key="1">
    <citation type="journal article" date="2014" name="Int. J. Syst. Evol. Microbiol.">
        <title>Complete genome sequence of Corynebacterium casei LMG S-19264T (=DSM 44701T), isolated from a smear-ripened cheese.</title>
        <authorList>
            <consortium name="US DOE Joint Genome Institute (JGI-PGF)"/>
            <person name="Walter F."/>
            <person name="Albersmeier A."/>
            <person name="Kalinowski J."/>
            <person name="Ruckert C."/>
        </authorList>
    </citation>
    <scope>NUCLEOTIDE SEQUENCE</scope>
    <source>
        <strain evidence="1">CGMCC 1.15493</strain>
    </source>
</reference>
<dbReference type="Proteomes" id="UP000613160">
    <property type="component" value="Unassembled WGS sequence"/>
</dbReference>
<dbReference type="AlphaFoldDB" id="A0A916XUC6"/>
<dbReference type="EMBL" id="BMJJ01000003">
    <property type="protein sequence ID" value="GGD12827.1"/>
    <property type="molecule type" value="Genomic_DNA"/>
</dbReference>
<reference evidence="1" key="2">
    <citation type="submission" date="2020-09" db="EMBL/GenBank/DDBJ databases">
        <authorList>
            <person name="Sun Q."/>
            <person name="Zhou Y."/>
        </authorList>
    </citation>
    <scope>NUCLEOTIDE SEQUENCE</scope>
    <source>
        <strain evidence="1">CGMCC 1.15493</strain>
    </source>
</reference>
<name>A0A916XUC6_9HYPH</name>
<protein>
    <submittedName>
        <fullName evidence="1">Uncharacterized protein</fullName>
    </submittedName>
</protein>
<organism evidence="1 2">
    <name type="scientific">Aureimonas glaciei</name>
    <dbReference type="NCBI Taxonomy" id="1776957"/>
    <lineage>
        <taxon>Bacteria</taxon>
        <taxon>Pseudomonadati</taxon>
        <taxon>Pseudomonadota</taxon>
        <taxon>Alphaproteobacteria</taxon>
        <taxon>Hyphomicrobiales</taxon>
        <taxon>Aurantimonadaceae</taxon>
        <taxon>Aureimonas</taxon>
    </lineage>
</organism>
<evidence type="ECO:0000313" key="1">
    <source>
        <dbReference type="EMBL" id="GGD12827.1"/>
    </source>
</evidence>
<proteinExistence type="predicted"/>
<comment type="caution">
    <text evidence="1">The sequence shown here is derived from an EMBL/GenBank/DDBJ whole genome shotgun (WGS) entry which is preliminary data.</text>
</comment>
<sequence>MTHPVCCCEVYRGLHLIALGANLAVQQKGWATEKSGGEGKVGDDIFFSEKRFSDPDRLFQRFGMGPRVKPEDDYHQGFASFELNRNPARPREIVERSLAT</sequence>